<evidence type="ECO:0000256" key="5">
    <source>
        <dbReference type="SAM" id="Phobius"/>
    </source>
</evidence>
<evidence type="ECO:0000256" key="2">
    <source>
        <dbReference type="ARBA" id="ARBA00022692"/>
    </source>
</evidence>
<feature type="transmembrane region" description="Helical" evidence="5">
    <location>
        <begin position="56"/>
        <end position="76"/>
    </location>
</feature>
<dbReference type="Gene3D" id="1.20.1250.20">
    <property type="entry name" value="MFS general substrate transporter like domains"/>
    <property type="match status" value="1"/>
</dbReference>
<evidence type="ECO:0000256" key="3">
    <source>
        <dbReference type="ARBA" id="ARBA00022989"/>
    </source>
</evidence>
<keyword evidence="4 5" id="KW-0472">Membrane</keyword>
<dbReference type="AlphaFoldDB" id="H2Y1S4"/>
<keyword evidence="8" id="KW-1185">Reference proteome</keyword>
<accession>H2Y1S4</accession>
<feature type="transmembrane region" description="Helical" evidence="5">
    <location>
        <begin position="31"/>
        <end position="50"/>
    </location>
</feature>
<feature type="transmembrane region" description="Helical" evidence="5">
    <location>
        <begin position="88"/>
        <end position="111"/>
    </location>
</feature>
<dbReference type="HOGENOM" id="CLU_1485219_0_0_1"/>
<dbReference type="PROSITE" id="PS50850">
    <property type="entry name" value="MFS"/>
    <property type="match status" value="1"/>
</dbReference>
<keyword evidence="3 5" id="KW-1133">Transmembrane helix</keyword>
<dbReference type="InParanoid" id="H2Y1S4"/>
<sequence length="182" mass="21081">MITVISVYVRESYLYITLMQIFKNRLGRKPTMVLTFIGVLGSMFGVTYSLSVEMYIVFRTATAAFAFGTKIAAFVYITEMVGKEWRTFFGIGYSSFYALGYMVMSGVAYNWRNWHDIMLVCTLLSTPFVLFAIVLPESPRWLFTKKKDKEGVKVTKLLARINKVTLTNEDWKEAKRHRIELE</sequence>
<evidence type="ECO:0000259" key="6">
    <source>
        <dbReference type="PROSITE" id="PS50850"/>
    </source>
</evidence>
<evidence type="ECO:0000313" key="7">
    <source>
        <dbReference type="Ensembl" id="ENSCINP00000035858.1"/>
    </source>
</evidence>
<dbReference type="PANTHER" id="PTHR24064">
    <property type="entry name" value="SOLUTE CARRIER FAMILY 22 MEMBER"/>
    <property type="match status" value="1"/>
</dbReference>
<dbReference type="Proteomes" id="UP000008144">
    <property type="component" value="Chromosome 10"/>
</dbReference>
<dbReference type="EMBL" id="EAAA01000452">
    <property type="status" value="NOT_ANNOTATED_CDS"/>
    <property type="molecule type" value="Genomic_DNA"/>
</dbReference>
<reference evidence="8" key="1">
    <citation type="journal article" date="2002" name="Science">
        <title>The draft genome of Ciona intestinalis: insights into chordate and vertebrate origins.</title>
        <authorList>
            <person name="Dehal P."/>
            <person name="Satou Y."/>
            <person name="Campbell R.K."/>
            <person name="Chapman J."/>
            <person name="Degnan B."/>
            <person name="De Tomaso A."/>
            <person name="Davidson B."/>
            <person name="Di Gregorio A."/>
            <person name="Gelpke M."/>
            <person name="Goodstein D.M."/>
            <person name="Harafuji N."/>
            <person name="Hastings K.E."/>
            <person name="Ho I."/>
            <person name="Hotta K."/>
            <person name="Huang W."/>
            <person name="Kawashima T."/>
            <person name="Lemaire P."/>
            <person name="Martinez D."/>
            <person name="Meinertzhagen I.A."/>
            <person name="Necula S."/>
            <person name="Nonaka M."/>
            <person name="Putnam N."/>
            <person name="Rash S."/>
            <person name="Saiga H."/>
            <person name="Satake M."/>
            <person name="Terry A."/>
            <person name="Yamada L."/>
            <person name="Wang H.G."/>
            <person name="Awazu S."/>
            <person name="Azumi K."/>
            <person name="Boore J."/>
            <person name="Branno M."/>
            <person name="Chin-Bow S."/>
            <person name="DeSantis R."/>
            <person name="Doyle S."/>
            <person name="Francino P."/>
            <person name="Keys D.N."/>
            <person name="Haga S."/>
            <person name="Hayashi H."/>
            <person name="Hino K."/>
            <person name="Imai K.S."/>
            <person name="Inaba K."/>
            <person name="Kano S."/>
            <person name="Kobayashi K."/>
            <person name="Kobayashi M."/>
            <person name="Lee B.I."/>
            <person name="Makabe K.W."/>
            <person name="Manohar C."/>
            <person name="Matassi G."/>
            <person name="Medina M."/>
            <person name="Mochizuki Y."/>
            <person name="Mount S."/>
            <person name="Morishita T."/>
            <person name="Miura S."/>
            <person name="Nakayama A."/>
            <person name="Nishizaka S."/>
            <person name="Nomoto H."/>
            <person name="Ohta F."/>
            <person name="Oishi K."/>
            <person name="Rigoutsos I."/>
            <person name="Sano M."/>
            <person name="Sasaki A."/>
            <person name="Sasakura Y."/>
            <person name="Shoguchi E."/>
            <person name="Shin-i T."/>
            <person name="Spagnuolo A."/>
            <person name="Stainier D."/>
            <person name="Suzuki M.M."/>
            <person name="Tassy O."/>
            <person name="Takatori N."/>
            <person name="Tokuoka M."/>
            <person name="Yagi K."/>
            <person name="Yoshizaki F."/>
            <person name="Wada S."/>
            <person name="Zhang C."/>
            <person name="Hyatt P.D."/>
            <person name="Larimer F."/>
            <person name="Detter C."/>
            <person name="Doggett N."/>
            <person name="Glavina T."/>
            <person name="Hawkins T."/>
            <person name="Richardson P."/>
            <person name="Lucas S."/>
            <person name="Kohara Y."/>
            <person name="Levine M."/>
            <person name="Satoh N."/>
            <person name="Rokhsar D.S."/>
        </authorList>
    </citation>
    <scope>NUCLEOTIDE SEQUENCE [LARGE SCALE GENOMIC DNA]</scope>
</reference>
<dbReference type="GO" id="GO:0022857">
    <property type="term" value="F:transmembrane transporter activity"/>
    <property type="evidence" value="ECO:0007669"/>
    <property type="project" value="InterPro"/>
</dbReference>
<evidence type="ECO:0000313" key="8">
    <source>
        <dbReference type="Proteomes" id="UP000008144"/>
    </source>
</evidence>
<dbReference type="OMA" id="FVYITEM"/>
<evidence type="ECO:0000256" key="4">
    <source>
        <dbReference type="ARBA" id="ARBA00023136"/>
    </source>
</evidence>
<reference evidence="7" key="2">
    <citation type="journal article" date="2008" name="Genome Biol.">
        <title>Improved genome assembly and evidence-based global gene model set for the chordate Ciona intestinalis: new insight into intron and operon populations.</title>
        <authorList>
            <person name="Satou Y."/>
            <person name="Mineta K."/>
            <person name="Ogasawara M."/>
            <person name="Sasakura Y."/>
            <person name="Shoguchi E."/>
            <person name="Ueno K."/>
            <person name="Yamada L."/>
            <person name="Matsumoto J."/>
            <person name="Wasserscheid J."/>
            <person name="Dewar K."/>
            <person name="Wiley G.B."/>
            <person name="Macmil S.L."/>
            <person name="Roe B.A."/>
            <person name="Zeller R.W."/>
            <person name="Hastings K.E."/>
            <person name="Lemaire P."/>
            <person name="Lindquist E."/>
            <person name="Endo T."/>
            <person name="Hotta K."/>
            <person name="Inaba K."/>
        </authorList>
    </citation>
    <scope>NUCLEOTIDE SEQUENCE [LARGE SCALE GENOMIC DNA]</scope>
    <source>
        <strain evidence="7">wild type</strain>
    </source>
</reference>
<dbReference type="STRING" id="7719.ENSCINP00000035858"/>
<comment type="subcellular location">
    <subcellularLocation>
        <location evidence="1">Membrane</location>
        <topology evidence="1">Multi-pass membrane protein</topology>
    </subcellularLocation>
</comment>
<reference evidence="7" key="4">
    <citation type="submission" date="2025-09" db="UniProtKB">
        <authorList>
            <consortium name="Ensembl"/>
        </authorList>
    </citation>
    <scope>IDENTIFICATION</scope>
</reference>
<dbReference type="InterPro" id="IPR020846">
    <property type="entry name" value="MFS_dom"/>
</dbReference>
<dbReference type="SUPFAM" id="SSF103473">
    <property type="entry name" value="MFS general substrate transporter"/>
    <property type="match status" value="1"/>
</dbReference>
<dbReference type="InterPro" id="IPR036259">
    <property type="entry name" value="MFS_trans_sf"/>
</dbReference>
<organism evidence="7 8">
    <name type="scientific">Ciona intestinalis</name>
    <name type="common">Transparent sea squirt</name>
    <name type="synonym">Ascidia intestinalis</name>
    <dbReference type="NCBI Taxonomy" id="7719"/>
    <lineage>
        <taxon>Eukaryota</taxon>
        <taxon>Metazoa</taxon>
        <taxon>Chordata</taxon>
        <taxon>Tunicata</taxon>
        <taxon>Ascidiacea</taxon>
        <taxon>Phlebobranchia</taxon>
        <taxon>Cionidae</taxon>
        <taxon>Ciona</taxon>
    </lineage>
</organism>
<dbReference type="Pfam" id="PF00083">
    <property type="entry name" value="Sugar_tr"/>
    <property type="match status" value="1"/>
</dbReference>
<feature type="domain" description="Major facilitator superfamily (MFS) profile" evidence="6">
    <location>
        <begin position="1"/>
        <end position="182"/>
    </location>
</feature>
<protein>
    <recommendedName>
        <fullName evidence="6">Major facilitator superfamily (MFS) profile domain-containing protein</fullName>
    </recommendedName>
</protein>
<dbReference type="GeneTree" id="ENSGT00940000162538"/>
<dbReference type="InterPro" id="IPR005828">
    <property type="entry name" value="MFS_sugar_transport-like"/>
</dbReference>
<proteinExistence type="predicted"/>
<feature type="transmembrane region" description="Helical" evidence="5">
    <location>
        <begin position="117"/>
        <end position="136"/>
    </location>
</feature>
<name>H2Y1S4_CIOIN</name>
<dbReference type="EMBL" id="EAAA01000451">
    <property type="status" value="NOT_ANNOTATED_CDS"/>
    <property type="molecule type" value="Genomic_DNA"/>
</dbReference>
<evidence type="ECO:0000256" key="1">
    <source>
        <dbReference type="ARBA" id="ARBA00004141"/>
    </source>
</evidence>
<reference evidence="7" key="3">
    <citation type="submission" date="2025-08" db="UniProtKB">
        <authorList>
            <consortium name="Ensembl"/>
        </authorList>
    </citation>
    <scope>IDENTIFICATION</scope>
</reference>
<dbReference type="GO" id="GO:0016020">
    <property type="term" value="C:membrane"/>
    <property type="evidence" value="ECO:0007669"/>
    <property type="project" value="UniProtKB-SubCell"/>
</dbReference>
<dbReference type="Ensembl" id="ENSCINT00000033143.1">
    <property type="protein sequence ID" value="ENSCINP00000035858.1"/>
    <property type="gene ID" value="ENSCING00000019879.1"/>
</dbReference>
<keyword evidence="2 5" id="KW-0812">Transmembrane</keyword>